<keyword evidence="8" id="KW-1185">Reference proteome</keyword>
<evidence type="ECO:0000256" key="2">
    <source>
        <dbReference type="ARBA" id="ARBA00023015"/>
    </source>
</evidence>
<evidence type="ECO:0000256" key="3">
    <source>
        <dbReference type="ARBA" id="ARBA00023125"/>
    </source>
</evidence>
<keyword evidence="6" id="KW-0812">Transmembrane</keyword>
<keyword evidence="5" id="KW-0539">Nucleus</keyword>
<keyword evidence="2" id="KW-0805">Transcription regulation</keyword>
<dbReference type="SUPFAM" id="SSF101936">
    <property type="entry name" value="DNA-binding pseudobarrel domain"/>
    <property type="match status" value="1"/>
</dbReference>
<dbReference type="AlphaFoldDB" id="R0G1F9"/>
<dbReference type="PANTHER" id="PTHR34269:SF18">
    <property type="entry name" value="TF-B3 DOMAIN-CONTAINING PROTEIN"/>
    <property type="match status" value="1"/>
</dbReference>
<evidence type="ECO:0008006" key="9">
    <source>
        <dbReference type="Google" id="ProtNLM"/>
    </source>
</evidence>
<gene>
    <name evidence="7" type="ORF">CARUB_v10025316mg</name>
</gene>
<dbReference type="InterPro" id="IPR015300">
    <property type="entry name" value="DNA-bd_pseudobarrel_sf"/>
</dbReference>
<reference evidence="8" key="1">
    <citation type="journal article" date="2013" name="Nat. Genet.">
        <title>The Capsella rubella genome and the genomic consequences of rapid mating system evolution.</title>
        <authorList>
            <person name="Slotte T."/>
            <person name="Hazzouri K.M."/>
            <person name="Agren J.A."/>
            <person name="Koenig D."/>
            <person name="Maumus F."/>
            <person name="Guo Y.L."/>
            <person name="Steige K."/>
            <person name="Platts A.E."/>
            <person name="Escobar J.S."/>
            <person name="Newman L.K."/>
            <person name="Wang W."/>
            <person name="Mandakova T."/>
            <person name="Vello E."/>
            <person name="Smith L.M."/>
            <person name="Henz S.R."/>
            <person name="Steffen J."/>
            <person name="Takuno S."/>
            <person name="Brandvain Y."/>
            <person name="Coop G."/>
            <person name="Andolfatto P."/>
            <person name="Hu T.T."/>
            <person name="Blanchette M."/>
            <person name="Clark R.M."/>
            <person name="Quesneville H."/>
            <person name="Nordborg M."/>
            <person name="Gaut B.S."/>
            <person name="Lysak M.A."/>
            <person name="Jenkins J."/>
            <person name="Grimwood J."/>
            <person name="Chapman J."/>
            <person name="Prochnik S."/>
            <person name="Shu S."/>
            <person name="Rokhsar D."/>
            <person name="Schmutz J."/>
            <person name="Weigel D."/>
            <person name="Wright S.I."/>
        </authorList>
    </citation>
    <scope>NUCLEOTIDE SEQUENCE [LARGE SCALE GENOMIC DNA]</scope>
    <source>
        <strain evidence="8">cv. Monte Gargano</strain>
    </source>
</reference>
<dbReference type="eggNOG" id="ENOG502S55S">
    <property type="taxonomic scope" value="Eukaryota"/>
</dbReference>
<dbReference type="PANTHER" id="PTHR34269">
    <property type="entry name" value="TRANSCRIPTION FACTOR B3-DOMAIN FAMILY-RELATED"/>
    <property type="match status" value="1"/>
</dbReference>
<keyword evidence="6" id="KW-1133">Transmembrane helix</keyword>
<sequence>KYLEKNVKAKVANIIIYIIIIYIILVQSQIESNIIRKLSTSVLIHTSGGENRKRMMQNQQQDLLQSSAVKMPPPSAASHTQYLLYRKSSENPNKTLVSTTLCLSSCENPRKRNLDDPAKVSCTPSDDKLTKEERNIKRMRNLSNEEKEKEERFGVSTELALFKDPWIITKVLTTSDLGQLSRLLLHTAPIEEHIIKYLNKEDQINVQEGLGITVEVYDHDTHSTYELLLKRWTTMHSYVLNGGWRMYFVRRRGLGKGDEVGLFWDRFASRLHFRVLSRAARSQEP</sequence>
<dbReference type="CDD" id="cd10017">
    <property type="entry name" value="B3_DNA"/>
    <property type="match status" value="1"/>
</dbReference>
<evidence type="ECO:0000256" key="6">
    <source>
        <dbReference type="SAM" id="Phobius"/>
    </source>
</evidence>
<dbReference type="InterPro" id="IPR003340">
    <property type="entry name" value="B3_DNA-bd"/>
</dbReference>
<keyword evidence="4" id="KW-0804">Transcription</keyword>
<dbReference type="GO" id="GO:0003677">
    <property type="term" value="F:DNA binding"/>
    <property type="evidence" value="ECO:0007669"/>
    <property type="project" value="UniProtKB-KW"/>
</dbReference>
<evidence type="ECO:0000256" key="5">
    <source>
        <dbReference type="ARBA" id="ARBA00023242"/>
    </source>
</evidence>
<proteinExistence type="predicted"/>
<protein>
    <recommendedName>
        <fullName evidence="9">TF-B3 domain-containing protein</fullName>
    </recommendedName>
</protein>
<evidence type="ECO:0000256" key="1">
    <source>
        <dbReference type="ARBA" id="ARBA00004123"/>
    </source>
</evidence>
<comment type="subcellular location">
    <subcellularLocation>
        <location evidence="1">Nucleus</location>
    </subcellularLocation>
</comment>
<dbReference type="GO" id="GO:0005634">
    <property type="term" value="C:nucleus"/>
    <property type="evidence" value="ECO:0007669"/>
    <property type="project" value="UniProtKB-SubCell"/>
</dbReference>
<organism evidence="7 8">
    <name type="scientific">Capsella rubella</name>
    <dbReference type="NCBI Taxonomy" id="81985"/>
    <lineage>
        <taxon>Eukaryota</taxon>
        <taxon>Viridiplantae</taxon>
        <taxon>Streptophyta</taxon>
        <taxon>Embryophyta</taxon>
        <taxon>Tracheophyta</taxon>
        <taxon>Spermatophyta</taxon>
        <taxon>Magnoliopsida</taxon>
        <taxon>eudicotyledons</taxon>
        <taxon>Gunneridae</taxon>
        <taxon>Pentapetalae</taxon>
        <taxon>rosids</taxon>
        <taxon>malvids</taxon>
        <taxon>Brassicales</taxon>
        <taxon>Brassicaceae</taxon>
        <taxon>Camelineae</taxon>
        <taxon>Capsella</taxon>
    </lineage>
</organism>
<name>R0G1F9_9BRAS</name>
<feature type="non-terminal residue" evidence="7">
    <location>
        <position position="1"/>
    </location>
</feature>
<keyword evidence="3" id="KW-0238">DNA-binding</keyword>
<dbReference type="Proteomes" id="UP000029121">
    <property type="component" value="Unassembled WGS sequence"/>
</dbReference>
<evidence type="ECO:0000313" key="7">
    <source>
        <dbReference type="EMBL" id="EOA29061.1"/>
    </source>
</evidence>
<dbReference type="Gene3D" id="2.40.330.10">
    <property type="entry name" value="DNA-binding pseudobarrel domain"/>
    <property type="match status" value="1"/>
</dbReference>
<feature type="transmembrane region" description="Helical" evidence="6">
    <location>
        <begin position="12"/>
        <end position="30"/>
    </location>
</feature>
<dbReference type="InterPro" id="IPR051442">
    <property type="entry name" value="B3_domain"/>
</dbReference>
<dbReference type="EMBL" id="KB870808">
    <property type="protein sequence ID" value="EOA29061.1"/>
    <property type="molecule type" value="Genomic_DNA"/>
</dbReference>
<evidence type="ECO:0000256" key="4">
    <source>
        <dbReference type="ARBA" id="ARBA00023163"/>
    </source>
</evidence>
<accession>R0G1F9</accession>
<keyword evidence="6" id="KW-0472">Membrane</keyword>
<evidence type="ECO:0000313" key="8">
    <source>
        <dbReference type="Proteomes" id="UP000029121"/>
    </source>
</evidence>